<proteinExistence type="predicted"/>
<dbReference type="EMBL" id="FJOG01000019">
    <property type="protein sequence ID" value="CZR61709.1"/>
    <property type="molecule type" value="Genomic_DNA"/>
</dbReference>
<organism evidence="1 2">
    <name type="scientific">Phialocephala subalpina</name>
    <dbReference type="NCBI Taxonomy" id="576137"/>
    <lineage>
        <taxon>Eukaryota</taxon>
        <taxon>Fungi</taxon>
        <taxon>Dikarya</taxon>
        <taxon>Ascomycota</taxon>
        <taxon>Pezizomycotina</taxon>
        <taxon>Leotiomycetes</taxon>
        <taxon>Helotiales</taxon>
        <taxon>Mollisiaceae</taxon>
        <taxon>Phialocephala</taxon>
        <taxon>Phialocephala fortinii species complex</taxon>
    </lineage>
</organism>
<reference evidence="1 2" key="1">
    <citation type="submission" date="2016-03" db="EMBL/GenBank/DDBJ databases">
        <authorList>
            <person name="Ploux O."/>
        </authorList>
    </citation>
    <scope>NUCLEOTIDE SEQUENCE [LARGE SCALE GENOMIC DNA]</scope>
    <source>
        <strain evidence="1 2">UAMH 11012</strain>
    </source>
</reference>
<accession>A0A1L7X9K6</accession>
<dbReference type="AlphaFoldDB" id="A0A1L7X9K6"/>
<evidence type="ECO:0000313" key="2">
    <source>
        <dbReference type="Proteomes" id="UP000184330"/>
    </source>
</evidence>
<keyword evidence="2" id="KW-1185">Reference proteome</keyword>
<sequence length="280" mass="31373">METSTMSEWTAETLTEHLLAKFDSDNTTSNARKLSRVQEHRSKQLTRVIHNAFPFWRDYRQLVQRLYQLSKVSWSTESKVVKDASGEKGLQEDHGGHRKRGVKYPELRGGLIKTFKLLGQFEAAQTLRLRAAKGFALVGGRFSLEAAMLSVVEDSLSKIARVNGLTGKEVDTWVGATETSKLLRQLRPDNTKTIGEAVWFMVEFLLPQVTTAEYNAEMANLGYDRGEKGLSSKGGSAGGFQKTWDRNAQLYRPEVGPGGRLPTSSFGTRTTEILRVADWR</sequence>
<gene>
    <name evidence="1" type="ORF">PAC_11606</name>
</gene>
<protein>
    <submittedName>
        <fullName evidence="1">Uncharacterized protein</fullName>
    </submittedName>
</protein>
<name>A0A1L7X9K6_9HELO</name>
<dbReference type="Proteomes" id="UP000184330">
    <property type="component" value="Unassembled WGS sequence"/>
</dbReference>
<evidence type="ECO:0000313" key="1">
    <source>
        <dbReference type="EMBL" id="CZR61709.1"/>
    </source>
</evidence>